<proteinExistence type="predicted"/>
<accession>A0A8J5IW54</accession>
<dbReference type="AlphaFoldDB" id="A0A8J5IW54"/>
<name>A0A8J5IW54_9STRA</name>
<gene>
    <name evidence="1" type="ORF">JG688_00018462</name>
</gene>
<keyword evidence="2" id="KW-1185">Reference proteome</keyword>
<organism evidence="1 2">
    <name type="scientific">Phytophthora aleatoria</name>
    <dbReference type="NCBI Taxonomy" id="2496075"/>
    <lineage>
        <taxon>Eukaryota</taxon>
        <taxon>Sar</taxon>
        <taxon>Stramenopiles</taxon>
        <taxon>Oomycota</taxon>
        <taxon>Peronosporomycetes</taxon>
        <taxon>Peronosporales</taxon>
        <taxon>Peronosporaceae</taxon>
        <taxon>Phytophthora</taxon>
    </lineage>
</organism>
<dbReference type="Proteomes" id="UP000709295">
    <property type="component" value="Unassembled WGS sequence"/>
</dbReference>
<protein>
    <submittedName>
        <fullName evidence="1">Uncharacterized protein</fullName>
    </submittedName>
</protein>
<dbReference type="EMBL" id="JAENGY010003408">
    <property type="protein sequence ID" value="KAG6941826.1"/>
    <property type="molecule type" value="Genomic_DNA"/>
</dbReference>
<comment type="caution">
    <text evidence="1">The sequence shown here is derived from an EMBL/GenBank/DDBJ whole genome shotgun (WGS) entry which is preliminary data.</text>
</comment>
<evidence type="ECO:0000313" key="1">
    <source>
        <dbReference type="EMBL" id="KAG6941826.1"/>
    </source>
</evidence>
<reference evidence="1" key="1">
    <citation type="submission" date="2021-01" db="EMBL/GenBank/DDBJ databases">
        <title>Phytophthora aleatoria, a newly-described species from Pinus radiata is distinct from Phytophthora cactorum isolates based on comparative genomics.</title>
        <authorList>
            <person name="Mcdougal R."/>
            <person name="Panda P."/>
            <person name="Williams N."/>
            <person name="Studholme D.J."/>
        </authorList>
    </citation>
    <scope>NUCLEOTIDE SEQUENCE</scope>
    <source>
        <strain evidence="1">NZFS 4037</strain>
    </source>
</reference>
<dbReference type="PANTHER" id="PTHR40866:SF1">
    <property type="entry name" value="BED-TYPE DOMAIN-CONTAINING PROTEIN"/>
    <property type="match status" value="1"/>
</dbReference>
<dbReference type="PANTHER" id="PTHR40866">
    <property type="entry name" value="BED-TYPE DOMAIN-CONTAINING PROTEIN"/>
    <property type="match status" value="1"/>
</dbReference>
<evidence type="ECO:0000313" key="2">
    <source>
        <dbReference type="Proteomes" id="UP000709295"/>
    </source>
</evidence>
<sequence>METNKAISRRVDAPMIGCAAHRSNLVVQDYVKNDTVAIVKVSVLKRKLKSVQRIAMLMQNHCKLKPVPLHELRWSGIHRMQKRYKELCVVVISHVSVTPPCSRFEAPIMR</sequence>